<name>A0A7J7HRM0_CAMSI</name>
<protein>
    <submittedName>
        <fullName evidence="1">Uncharacterized protein</fullName>
    </submittedName>
</protein>
<dbReference type="AlphaFoldDB" id="A0A7J7HRM0"/>
<comment type="caution">
    <text evidence="1">The sequence shown here is derived from an EMBL/GenBank/DDBJ whole genome shotgun (WGS) entry which is preliminary data.</text>
</comment>
<accession>A0A7J7HRM0</accession>
<sequence length="52" mass="6049">MRNRTFSFYEDWLILLMKDRVTGELAEDPIHAVVAMEKEYATTENGDESPVE</sequence>
<reference evidence="2" key="1">
    <citation type="journal article" date="2020" name="Nat. Commun.">
        <title>Genome assembly of wild tea tree DASZ reveals pedigree and selection history of tea varieties.</title>
        <authorList>
            <person name="Zhang W."/>
            <person name="Zhang Y."/>
            <person name="Qiu H."/>
            <person name="Guo Y."/>
            <person name="Wan H."/>
            <person name="Zhang X."/>
            <person name="Scossa F."/>
            <person name="Alseekh S."/>
            <person name="Zhang Q."/>
            <person name="Wang P."/>
            <person name="Xu L."/>
            <person name="Schmidt M.H."/>
            <person name="Jia X."/>
            <person name="Li D."/>
            <person name="Zhu A."/>
            <person name="Guo F."/>
            <person name="Chen W."/>
            <person name="Ni D."/>
            <person name="Usadel B."/>
            <person name="Fernie A.R."/>
            <person name="Wen W."/>
        </authorList>
    </citation>
    <scope>NUCLEOTIDE SEQUENCE [LARGE SCALE GENOMIC DNA]</scope>
    <source>
        <strain evidence="2">cv. G240</strain>
    </source>
</reference>
<evidence type="ECO:0000313" key="1">
    <source>
        <dbReference type="EMBL" id="KAF5954674.1"/>
    </source>
</evidence>
<proteinExistence type="predicted"/>
<reference evidence="1 2" key="2">
    <citation type="submission" date="2020-07" db="EMBL/GenBank/DDBJ databases">
        <title>Genome assembly of wild tea tree DASZ reveals pedigree and selection history of tea varieties.</title>
        <authorList>
            <person name="Zhang W."/>
        </authorList>
    </citation>
    <scope>NUCLEOTIDE SEQUENCE [LARGE SCALE GENOMIC DNA]</scope>
    <source>
        <strain evidence="2">cv. G240</strain>
        <tissue evidence="1">Leaf</tissue>
    </source>
</reference>
<gene>
    <name evidence="1" type="ORF">HYC85_007530</name>
</gene>
<keyword evidence="2" id="KW-1185">Reference proteome</keyword>
<dbReference type="Proteomes" id="UP000593564">
    <property type="component" value="Unassembled WGS sequence"/>
</dbReference>
<evidence type="ECO:0000313" key="2">
    <source>
        <dbReference type="Proteomes" id="UP000593564"/>
    </source>
</evidence>
<organism evidence="1 2">
    <name type="scientific">Camellia sinensis</name>
    <name type="common">Tea plant</name>
    <name type="synonym">Thea sinensis</name>
    <dbReference type="NCBI Taxonomy" id="4442"/>
    <lineage>
        <taxon>Eukaryota</taxon>
        <taxon>Viridiplantae</taxon>
        <taxon>Streptophyta</taxon>
        <taxon>Embryophyta</taxon>
        <taxon>Tracheophyta</taxon>
        <taxon>Spermatophyta</taxon>
        <taxon>Magnoliopsida</taxon>
        <taxon>eudicotyledons</taxon>
        <taxon>Gunneridae</taxon>
        <taxon>Pentapetalae</taxon>
        <taxon>asterids</taxon>
        <taxon>Ericales</taxon>
        <taxon>Theaceae</taxon>
        <taxon>Camellia</taxon>
    </lineage>
</organism>
<dbReference type="EMBL" id="JACBKZ010000003">
    <property type="protein sequence ID" value="KAF5954674.1"/>
    <property type="molecule type" value="Genomic_DNA"/>
</dbReference>